<name>A0ABQ7GSM3_DUNSA</name>
<dbReference type="Gene3D" id="1.25.40.10">
    <property type="entry name" value="Tetratricopeptide repeat domain"/>
    <property type="match status" value="2"/>
</dbReference>
<feature type="compositionally biased region" description="Low complexity" evidence="6">
    <location>
        <begin position="536"/>
        <end position="550"/>
    </location>
</feature>
<keyword evidence="5" id="KW-0539">Nucleus</keyword>
<accession>A0ABQ7GSM3</accession>
<keyword evidence="10" id="KW-1185">Reference proteome</keyword>
<organism evidence="9 10">
    <name type="scientific">Dunaliella salina</name>
    <name type="common">Green alga</name>
    <name type="synonym">Protococcus salinus</name>
    <dbReference type="NCBI Taxonomy" id="3046"/>
    <lineage>
        <taxon>Eukaryota</taxon>
        <taxon>Viridiplantae</taxon>
        <taxon>Chlorophyta</taxon>
        <taxon>core chlorophytes</taxon>
        <taxon>Chlorophyceae</taxon>
        <taxon>CS clade</taxon>
        <taxon>Chlamydomonadales</taxon>
        <taxon>Dunaliellaceae</taxon>
        <taxon>Dunaliella</taxon>
    </lineage>
</organism>
<evidence type="ECO:0000259" key="8">
    <source>
        <dbReference type="Pfam" id="PF24892"/>
    </source>
</evidence>
<keyword evidence="3" id="KW-0698">rRNA processing</keyword>
<dbReference type="SMART" id="SM00386">
    <property type="entry name" value="HAT"/>
    <property type="match status" value="6"/>
</dbReference>
<evidence type="ECO:0000256" key="6">
    <source>
        <dbReference type="SAM" id="MobiDB-lite"/>
    </source>
</evidence>
<keyword evidence="4" id="KW-0677">Repeat</keyword>
<dbReference type="InterPro" id="IPR056907">
    <property type="entry name" value="UTP6_C"/>
</dbReference>
<reference evidence="9" key="1">
    <citation type="submission" date="2017-08" db="EMBL/GenBank/DDBJ databases">
        <authorList>
            <person name="Polle J.E."/>
            <person name="Barry K."/>
            <person name="Cushman J."/>
            <person name="Schmutz J."/>
            <person name="Tran D."/>
            <person name="Hathwaick L.T."/>
            <person name="Yim W.C."/>
            <person name="Jenkins J."/>
            <person name="Mckie-Krisberg Z.M."/>
            <person name="Prochnik S."/>
            <person name="Lindquist E."/>
            <person name="Dockter R.B."/>
            <person name="Adam C."/>
            <person name="Molina H."/>
            <person name="Bunkerborg J."/>
            <person name="Jin E."/>
            <person name="Buchheim M."/>
            <person name="Magnuson J."/>
        </authorList>
    </citation>
    <scope>NUCLEOTIDE SEQUENCE</scope>
    <source>
        <strain evidence="9">CCAP 19/18</strain>
    </source>
</reference>
<comment type="similarity">
    <text evidence="2">Belongs to the UTP6 family.</text>
</comment>
<feature type="domain" description="U3 small nucleolar RNA-associated protein 6 N-terminal" evidence="7">
    <location>
        <begin position="9"/>
        <end position="90"/>
    </location>
</feature>
<dbReference type="SUPFAM" id="SSF48452">
    <property type="entry name" value="TPR-like"/>
    <property type="match status" value="1"/>
</dbReference>
<comment type="caution">
    <text evidence="9">The sequence shown here is derived from an EMBL/GenBank/DDBJ whole genome shotgun (WGS) entry which is preliminary data.</text>
</comment>
<dbReference type="Pfam" id="PF24892">
    <property type="entry name" value="UTP6_C"/>
    <property type="match status" value="1"/>
</dbReference>
<dbReference type="InterPro" id="IPR003107">
    <property type="entry name" value="HAT"/>
</dbReference>
<evidence type="ECO:0000259" key="7">
    <source>
        <dbReference type="Pfam" id="PF08640"/>
    </source>
</evidence>
<feature type="compositionally biased region" description="Polar residues" evidence="6">
    <location>
        <begin position="278"/>
        <end position="291"/>
    </location>
</feature>
<dbReference type="PANTHER" id="PTHR23271">
    <property type="entry name" value="HEPATOCELLULAR CARCINOMA-ASSOCIATED ANTIGEN 66"/>
    <property type="match status" value="1"/>
</dbReference>
<dbReference type="InterPro" id="IPR011990">
    <property type="entry name" value="TPR-like_helical_dom_sf"/>
</dbReference>
<feature type="region of interest" description="Disordered" evidence="6">
    <location>
        <begin position="348"/>
        <end position="411"/>
    </location>
</feature>
<gene>
    <name evidence="9" type="ORF">DUNSADRAFT_4124</name>
</gene>
<feature type="domain" description="U3 small nucleolar RNA-associated protein 6 homolog C-terminal" evidence="8">
    <location>
        <begin position="426"/>
        <end position="688"/>
    </location>
</feature>
<evidence type="ECO:0000256" key="3">
    <source>
        <dbReference type="ARBA" id="ARBA00022552"/>
    </source>
</evidence>
<dbReference type="InterPro" id="IPR055347">
    <property type="entry name" value="UTP6_N"/>
</dbReference>
<dbReference type="Pfam" id="PF08640">
    <property type="entry name" value="U3_assoc_6"/>
    <property type="match status" value="1"/>
</dbReference>
<evidence type="ECO:0000256" key="2">
    <source>
        <dbReference type="ARBA" id="ARBA00010734"/>
    </source>
</evidence>
<evidence type="ECO:0000313" key="10">
    <source>
        <dbReference type="Proteomes" id="UP000815325"/>
    </source>
</evidence>
<protein>
    <submittedName>
        <fullName evidence="9">U3 small nucleolar RNA-associated protein 6-domain-containing protein</fullName>
    </submittedName>
</protein>
<dbReference type="InterPro" id="IPR013949">
    <property type="entry name" value="Utp6"/>
</dbReference>
<dbReference type="Proteomes" id="UP000815325">
    <property type="component" value="Unassembled WGS sequence"/>
</dbReference>
<feature type="region of interest" description="Disordered" evidence="6">
    <location>
        <begin position="529"/>
        <end position="552"/>
    </location>
</feature>
<evidence type="ECO:0000256" key="4">
    <source>
        <dbReference type="ARBA" id="ARBA00022737"/>
    </source>
</evidence>
<evidence type="ECO:0000313" key="9">
    <source>
        <dbReference type="EMBL" id="KAF5837621.1"/>
    </source>
</evidence>
<comment type="subcellular location">
    <subcellularLocation>
        <location evidence="1">Nucleus</location>
        <location evidence="1">Nucleolus</location>
    </subcellularLocation>
</comment>
<feature type="compositionally biased region" description="Low complexity" evidence="6">
    <location>
        <begin position="391"/>
        <end position="411"/>
    </location>
</feature>
<feature type="region of interest" description="Disordered" evidence="6">
    <location>
        <begin position="274"/>
        <end position="296"/>
    </location>
</feature>
<dbReference type="EMBL" id="MU069609">
    <property type="protein sequence ID" value="KAF5837621.1"/>
    <property type="molecule type" value="Genomic_DNA"/>
</dbReference>
<proteinExistence type="inferred from homology"/>
<dbReference type="PANTHER" id="PTHR23271:SF1">
    <property type="entry name" value="U3 SMALL NUCLEOLAR RNA-ASSOCIATED PROTEIN 6 HOMOLOG"/>
    <property type="match status" value="1"/>
</dbReference>
<evidence type="ECO:0000256" key="1">
    <source>
        <dbReference type="ARBA" id="ARBA00004604"/>
    </source>
</evidence>
<sequence>MADTVAMVMEAMLPELDDLESKGYFSRSELREVIKKRQDFEYSFKRRAALKRDFLRCIEFETKLEELRKHRKKALKIKGKRGPAETGIVRRIHFTFERATRKFKADLDLWLAWIDYCKSSNSTKQMSKVVTKALQRHGHVAALWVEAASWEFERNANVAAARALMQQGLRHCRTDEGLWGEYLRMELLYVARLRARREVLGLPNPGAVAHLVVKGAIAAVPRSLALRQRLLRVVGTFSFPGVQALRTALLEGVAADFGDREEAWDLRARSHLAAPGQASKTSADPASSGPQALTEDAPHQRCCEVFRAALAALPTPLMHMLYADYLEERLAPALQAAQMLASAVADAQGDGQAGKKGKRQSEAAAEEGMTKGPRVARTTQAAAEKSRESEQQQQQQLEGQEGGNSSNATAAAAEASMEAVSLLGAELLSVYQAAHATGKAGPEVYVRWASSAAMLAQPKLALRAVQKGCERCPSSAQVWSHRLKLELEMRGRKQHHADDLFATLETALAAVPPSDAAALWEQALQALGQHQKHQQKQQQQQQHLQKQPQPSEDLQRLQELLLRTLAASARGPVHGGMGSVVASFLRHLHAEHGPAAARALSSRLLTLPAAGGDFFRAAIELEQQELEGECTKGTKERKERERYVQRLFEAAVDAYGAEDADMWLAYTRFEASRGKGAGQLYWRATKALQDPDGFIHHFRELQGVGP</sequence>
<evidence type="ECO:0000256" key="5">
    <source>
        <dbReference type="ARBA" id="ARBA00023242"/>
    </source>
</evidence>